<dbReference type="Proteomes" id="UP000241394">
    <property type="component" value="Chromosome LG10"/>
</dbReference>
<comment type="caution">
    <text evidence="3">The sequence shown here is derived from an EMBL/GenBank/DDBJ whole genome shotgun (WGS) entry which is preliminary data.</text>
</comment>
<accession>A0A2R6R3G6</accession>
<evidence type="ECO:0000256" key="1">
    <source>
        <dbReference type="RuleBase" id="RU369040"/>
    </source>
</evidence>
<dbReference type="Gramene" id="PSS19781">
    <property type="protein sequence ID" value="PSS19781"/>
    <property type="gene ID" value="CEY00_Acc11819"/>
</dbReference>
<protein>
    <recommendedName>
        <fullName evidence="1">Protein BZR1 homolog</fullName>
    </recommendedName>
    <alternativeName>
        <fullName evidence="1">Protein BRASSINAZOLE-RESISTANT 1 homolog</fullName>
    </alternativeName>
</protein>
<sequence>MFAFLRNAIPSSLPPLRISNSAPVTPPLSSPTSRPPHKKPNWESIASLSNYPCFAASAPASPTRCRQIFPATIPECDESDTSTVDSGQWMRFQNFAPAMIPTSPTFNLVRPVAQRVYPMDAMTEKGKGLEFEFENIPVKAWEGERIHEVGVDDLELTLGSGKTRN</sequence>
<keyword evidence="1" id="KW-1070">Brassinosteroid signaling pathway</keyword>
<dbReference type="OMA" id="NFAPAMI"/>
<comment type="subcellular location">
    <subcellularLocation>
        <location evidence="1">Nucleus</location>
    </subcellularLocation>
</comment>
<reference evidence="4" key="2">
    <citation type="journal article" date="2018" name="BMC Genomics">
        <title>A manually annotated Actinidia chinensis var. chinensis (kiwifruit) genome highlights the challenges associated with draft genomes and gene prediction in plants.</title>
        <authorList>
            <person name="Pilkington S.M."/>
            <person name="Crowhurst R."/>
            <person name="Hilario E."/>
            <person name="Nardozza S."/>
            <person name="Fraser L."/>
            <person name="Peng Y."/>
            <person name="Gunaseelan K."/>
            <person name="Simpson R."/>
            <person name="Tahir J."/>
            <person name="Deroles S.C."/>
            <person name="Templeton K."/>
            <person name="Luo Z."/>
            <person name="Davy M."/>
            <person name="Cheng C."/>
            <person name="McNeilage M."/>
            <person name="Scaglione D."/>
            <person name="Liu Y."/>
            <person name="Zhang Q."/>
            <person name="Datson P."/>
            <person name="De Silva N."/>
            <person name="Gardiner S.E."/>
            <person name="Bassett H."/>
            <person name="Chagne D."/>
            <person name="McCallum J."/>
            <person name="Dzierzon H."/>
            <person name="Deng C."/>
            <person name="Wang Y.Y."/>
            <person name="Barron L."/>
            <person name="Manako K."/>
            <person name="Bowen J."/>
            <person name="Foster T.M."/>
            <person name="Erridge Z.A."/>
            <person name="Tiffin H."/>
            <person name="Waite C.N."/>
            <person name="Davies K.M."/>
            <person name="Grierson E.P."/>
            <person name="Laing W.A."/>
            <person name="Kirk R."/>
            <person name="Chen X."/>
            <person name="Wood M."/>
            <person name="Montefiori M."/>
            <person name="Brummell D.A."/>
            <person name="Schwinn K.E."/>
            <person name="Catanach A."/>
            <person name="Fullerton C."/>
            <person name="Li D."/>
            <person name="Meiyalaghan S."/>
            <person name="Nieuwenhuizen N."/>
            <person name="Read N."/>
            <person name="Prakash R."/>
            <person name="Hunter D."/>
            <person name="Zhang H."/>
            <person name="McKenzie M."/>
            <person name="Knabel M."/>
            <person name="Harris A."/>
            <person name="Allan A.C."/>
            <person name="Gleave A."/>
            <person name="Chen A."/>
            <person name="Janssen B.J."/>
            <person name="Plunkett B."/>
            <person name="Ampomah-Dwamena C."/>
            <person name="Voogd C."/>
            <person name="Leif D."/>
            <person name="Lafferty D."/>
            <person name="Souleyre E.J.F."/>
            <person name="Varkonyi-Gasic E."/>
            <person name="Gambi F."/>
            <person name="Hanley J."/>
            <person name="Yao J.L."/>
            <person name="Cheung J."/>
            <person name="David K.M."/>
            <person name="Warren B."/>
            <person name="Marsh K."/>
            <person name="Snowden K.C."/>
            <person name="Lin-Wang K."/>
            <person name="Brian L."/>
            <person name="Martinez-Sanchez M."/>
            <person name="Wang M."/>
            <person name="Ileperuma N."/>
            <person name="Macnee N."/>
            <person name="Campin R."/>
            <person name="McAtee P."/>
            <person name="Drummond R.S.M."/>
            <person name="Espley R.V."/>
            <person name="Ireland H.S."/>
            <person name="Wu R."/>
            <person name="Atkinson R.G."/>
            <person name="Karunairetnam S."/>
            <person name="Bulley S."/>
            <person name="Chunkath S."/>
            <person name="Hanley Z."/>
            <person name="Storey R."/>
            <person name="Thrimawithana A.H."/>
            <person name="Thomson S."/>
            <person name="David C."/>
            <person name="Testolin R."/>
            <person name="Huang H."/>
            <person name="Hellens R.P."/>
            <person name="Schaffer R.J."/>
        </authorList>
    </citation>
    <scope>NUCLEOTIDE SEQUENCE [LARGE SCALE GENOMIC DNA]</scope>
    <source>
        <strain evidence="4">cv. Red5</strain>
    </source>
</reference>
<proteinExistence type="inferred from homology"/>
<name>A0A2R6R3G6_ACTCC</name>
<evidence type="ECO:0000313" key="3">
    <source>
        <dbReference type="EMBL" id="PSS19781.1"/>
    </source>
</evidence>
<keyword evidence="1" id="KW-0805">Transcription regulation</keyword>
<dbReference type="GO" id="GO:0003700">
    <property type="term" value="F:DNA-binding transcription factor activity"/>
    <property type="evidence" value="ECO:0007669"/>
    <property type="project" value="UniProtKB-UniRule"/>
</dbReference>
<comment type="function">
    <text evidence="1">Functions in brassinosteroid signaling. May function as transcriptional repressor.</text>
</comment>
<keyword evidence="4" id="KW-1185">Reference proteome</keyword>
<dbReference type="InParanoid" id="A0A2R6R3G6"/>
<organism evidence="3 4">
    <name type="scientific">Actinidia chinensis var. chinensis</name>
    <name type="common">Chinese soft-hair kiwi</name>
    <dbReference type="NCBI Taxonomy" id="1590841"/>
    <lineage>
        <taxon>Eukaryota</taxon>
        <taxon>Viridiplantae</taxon>
        <taxon>Streptophyta</taxon>
        <taxon>Embryophyta</taxon>
        <taxon>Tracheophyta</taxon>
        <taxon>Spermatophyta</taxon>
        <taxon>Magnoliopsida</taxon>
        <taxon>eudicotyledons</taxon>
        <taxon>Gunneridae</taxon>
        <taxon>Pentapetalae</taxon>
        <taxon>asterids</taxon>
        <taxon>Ericales</taxon>
        <taxon>Actinidiaceae</taxon>
        <taxon>Actinidia</taxon>
    </lineage>
</organism>
<comment type="similarity">
    <text evidence="1">Belongs to the BZR/LAT61 family.</text>
</comment>
<dbReference type="STRING" id="1590841.A0A2R6R3G6"/>
<evidence type="ECO:0000313" key="4">
    <source>
        <dbReference type="Proteomes" id="UP000241394"/>
    </source>
</evidence>
<dbReference type="InterPro" id="IPR033264">
    <property type="entry name" value="BZR"/>
</dbReference>
<dbReference type="OrthoDB" id="775852at2759"/>
<dbReference type="GO" id="GO:0009742">
    <property type="term" value="P:brassinosteroid mediated signaling pathway"/>
    <property type="evidence" value="ECO:0007669"/>
    <property type="project" value="UniProtKB-UniRule"/>
</dbReference>
<dbReference type="EMBL" id="NKQK01000010">
    <property type="protein sequence ID" value="PSS19781.1"/>
    <property type="molecule type" value="Genomic_DNA"/>
</dbReference>
<dbReference type="AlphaFoldDB" id="A0A2R6R3G6"/>
<keyword evidence="1" id="KW-0238">DNA-binding</keyword>
<feature type="region of interest" description="Disordered" evidence="2">
    <location>
        <begin position="20"/>
        <end position="41"/>
    </location>
</feature>
<keyword evidence="1" id="KW-0804">Transcription</keyword>
<dbReference type="GO" id="GO:0005634">
    <property type="term" value="C:nucleus"/>
    <property type="evidence" value="ECO:0007669"/>
    <property type="project" value="UniProtKB-SubCell"/>
</dbReference>
<gene>
    <name evidence="3" type="ORF">CEY00_Acc11819</name>
</gene>
<evidence type="ECO:0000256" key="2">
    <source>
        <dbReference type="SAM" id="MobiDB-lite"/>
    </source>
</evidence>
<dbReference type="PANTHER" id="PTHR31506:SF22">
    <property type="entry name" value="PROTEIN BRASSINAZOLE-RESISTANT 2"/>
    <property type="match status" value="1"/>
</dbReference>
<dbReference type="GO" id="GO:0006351">
    <property type="term" value="P:DNA-templated transcription"/>
    <property type="evidence" value="ECO:0007669"/>
    <property type="project" value="InterPro"/>
</dbReference>
<dbReference type="GO" id="GO:0003677">
    <property type="term" value="F:DNA binding"/>
    <property type="evidence" value="ECO:0007669"/>
    <property type="project" value="UniProtKB-UniRule"/>
</dbReference>
<reference evidence="3 4" key="1">
    <citation type="submission" date="2017-07" db="EMBL/GenBank/DDBJ databases">
        <title>An improved, manually edited Actinidia chinensis var. chinensis (kiwifruit) genome highlights the challenges associated with draft genomes and gene prediction in plants.</title>
        <authorList>
            <person name="Pilkington S."/>
            <person name="Crowhurst R."/>
            <person name="Hilario E."/>
            <person name="Nardozza S."/>
            <person name="Fraser L."/>
            <person name="Peng Y."/>
            <person name="Gunaseelan K."/>
            <person name="Simpson R."/>
            <person name="Tahir J."/>
            <person name="Deroles S."/>
            <person name="Templeton K."/>
            <person name="Luo Z."/>
            <person name="Davy M."/>
            <person name="Cheng C."/>
            <person name="Mcneilage M."/>
            <person name="Scaglione D."/>
            <person name="Liu Y."/>
            <person name="Zhang Q."/>
            <person name="Datson P."/>
            <person name="De Silva N."/>
            <person name="Gardiner S."/>
            <person name="Bassett H."/>
            <person name="Chagne D."/>
            <person name="Mccallum J."/>
            <person name="Dzierzon H."/>
            <person name="Deng C."/>
            <person name="Wang Y.-Y."/>
            <person name="Barron N."/>
            <person name="Manako K."/>
            <person name="Bowen J."/>
            <person name="Foster T."/>
            <person name="Erridge Z."/>
            <person name="Tiffin H."/>
            <person name="Waite C."/>
            <person name="Davies K."/>
            <person name="Grierson E."/>
            <person name="Laing W."/>
            <person name="Kirk R."/>
            <person name="Chen X."/>
            <person name="Wood M."/>
            <person name="Montefiori M."/>
            <person name="Brummell D."/>
            <person name="Schwinn K."/>
            <person name="Catanach A."/>
            <person name="Fullerton C."/>
            <person name="Li D."/>
            <person name="Meiyalaghan S."/>
            <person name="Nieuwenhuizen N."/>
            <person name="Read N."/>
            <person name="Prakash R."/>
            <person name="Hunter D."/>
            <person name="Zhang H."/>
            <person name="Mckenzie M."/>
            <person name="Knabel M."/>
            <person name="Harris A."/>
            <person name="Allan A."/>
            <person name="Chen A."/>
            <person name="Janssen B."/>
            <person name="Plunkett B."/>
            <person name="Dwamena C."/>
            <person name="Voogd C."/>
            <person name="Leif D."/>
            <person name="Lafferty D."/>
            <person name="Souleyre E."/>
            <person name="Varkonyi-Gasic E."/>
            <person name="Gambi F."/>
            <person name="Hanley J."/>
            <person name="Yao J.-L."/>
            <person name="Cheung J."/>
            <person name="David K."/>
            <person name="Warren B."/>
            <person name="Marsh K."/>
            <person name="Snowden K."/>
            <person name="Lin-Wang K."/>
            <person name="Brian L."/>
            <person name="Martinez-Sanchez M."/>
            <person name="Wang M."/>
            <person name="Ileperuma N."/>
            <person name="Macnee N."/>
            <person name="Campin R."/>
            <person name="Mcatee P."/>
            <person name="Drummond R."/>
            <person name="Espley R."/>
            <person name="Ireland H."/>
            <person name="Wu R."/>
            <person name="Atkinson R."/>
            <person name="Karunairetnam S."/>
            <person name="Bulley S."/>
            <person name="Chunkath S."/>
            <person name="Hanley Z."/>
            <person name="Storey R."/>
            <person name="Thrimawithana A."/>
            <person name="Thomson S."/>
            <person name="David C."/>
            <person name="Testolin R."/>
        </authorList>
    </citation>
    <scope>NUCLEOTIDE SEQUENCE [LARGE SCALE GENOMIC DNA]</scope>
    <source>
        <strain evidence="4">cv. Red5</strain>
        <tissue evidence="3">Young leaf</tissue>
    </source>
</reference>
<dbReference type="PANTHER" id="PTHR31506">
    <property type="entry name" value="BES1/BZR1 HOMOLOG PROTEIN 3-RELATED"/>
    <property type="match status" value="1"/>
</dbReference>